<comment type="caution">
    <text evidence="2">The sequence shown here is derived from an EMBL/GenBank/DDBJ whole genome shotgun (WGS) entry which is preliminary data.</text>
</comment>
<dbReference type="Proteomes" id="UP000217199">
    <property type="component" value="Unassembled WGS sequence"/>
</dbReference>
<evidence type="ECO:0000256" key="1">
    <source>
        <dbReference type="SAM" id="MobiDB-lite"/>
    </source>
</evidence>
<protein>
    <submittedName>
        <fullName evidence="2">Gti1 Pac2 family</fullName>
    </submittedName>
</protein>
<dbReference type="InterPro" id="IPR018608">
    <property type="entry name" value="Gti1/Pac2"/>
</dbReference>
<dbReference type="PANTHER" id="PTHR28027">
    <property type="entry name" value="TRANSCRIPTIONAL REGULATOR MIT1"/>
    <property type="match status" value="1"/>
</dbReference>
<name>A0A286UFR9_9AGAM</name>
<dbReference type="AlphaFoldDB" id="A0A286UFR9"/>
<dbReference type="GO" id="GO:0003677">
    <property type="term" value="F:DNA binding"/>
    <property type="evidence" value="ECO:0007669"/>
    <property type="project" value="TreeGrafter"/>
</dbReference>
<sequence length="269" mass="30266">MVTRRLDSEERRAVRAGNVYVWEERGRNTEATGLGIERWTDGIRWSASRVRDEFLLYHEREPNTDYEFTDSELGASYRLVKQTYSVFVNTPQGRHKWHLTAYFVPATVSQLRTVDDIPILAPIHPPEGMYSSAKMGKGRARGEYYPTDIHNGAGQNMVPVPHVSGQQYPPSPFHHHLVYAPYTNAYPPPTSVETQEEHDSRVLPSSMRSALPPPHSPTSASGRDMHLPHPSRILPSLNVGLHPAPQGPSPYSPRHPLDDQALRALGRSI</sequence>
<dbReference type="Pfam" id="PF09729">
    <property type="entry name" value="Gti1_Pac2"/>
    <property type="match status" value="1"/>
</dbReference>
<dbReference type="InParanoid" id="A0A286UFR9"/>
<proteinExistence type="predicted"/>
<dbReference type="OrthoDB" id="5572844at2759"/>
<dbReference type="PANTHER" id="PTHR28027:SF1">
    <property type="entry name" value="CAMP INDEPENDENT REGULATORY PROTEIN (AFU_ORTHOLOGUE AFUA_3G09640)"/>
    <property type="match status" value="1"/>
</dbReference>
<reference evidence="2 3" key="1">
    <citation type="journal article" date="2017" name="Mol. Ecol.">
        <title>Comparative and population genomic landscape of Phellinus noxius: A hypervariable fungus causing root rot in trees.</title>
        <authorList>
            <person name="Chung C.L."/>
            <person name="Lee T.J."/>
            <person name="Akiba M."/>
            <person name="Lee H.H."/>
            <person name="Kuo T.H."/>
            <person name="Liu D."/>
            <person name="Ke H.M."/>
            <person name="Yokoi T."/>
            <person name="Roa M.B."/>
            <person name="Lu M.J."/>
            <person name="Chang Y.Y."/>
            <person name="Ann P.J."/>
            <person name="Tsai J.N."/>
            <person name="Chen C.Y."/>
            <person name="Tzean S.S."/>
            <person name="Ota Y."/>
            <person name="Hattori T."/>
            <person name="Sahashi N."/>
            <person name="Liou R.F."/>
            <person name="Kikuchi T."/>
            <person name="Tsai I.J."/>
        </authorList>
    </citation>
    <scope>NUCLEOTIDE SEQUENCE [LARGE SCALE GENOMIC DNA]</scope>
    <source>
        <strain evidence="2 3">FFPRI411160</strain>
    </source>
</reference>
<evidence type="ECO:0000313" key="3">
    <source>
        <dbReference type="Proteomes" id="UP000217199"/>
    </source>
</evidence>
<gene>
    <name evidence="2" type="ORF">PNOK_0528500</name>
</gene>
<evidence type="ECO:0000313" key="2">
    <source>
        <dbReference type="EMBL" id="PAV18443.1"/>
    </source>
</evidence>
<keyword evidence="3" id="KW-1185">Reference proteome</keyword>
<dbReference type="EMBL" id="NBII01000005">
    <property type="protein sequence ID" value="PAV18443.1"/>
    <property type="molecule type" value="Genomic_DNA"/>
</dbReference>
<feature type="region of interest" description="Disordered" evidence="1">
    <location>
        <begin position="186"/>
        <end position="258"/>
    </location>
</feature>
<accession>A0A286UFR9</accession>
<organism evidence="2 3">
    <name type="scientific">Pyrrhoderma noxium</name>
    <dbReference type="NCBI Taxonomy" id="2282107"/>
    <lineage>
        <taxon>Eukaryota</taxon>
        <taxon>Fungi</taxon>
        <taxon>Dikarya</taxon>
        <taxon>Basidiomycota</taxon>
        <taxon>Agaricomycotina</taxon>
        <taxon>Agaricomycetes</taxon>
        <taxon>Hymenochaetales</taxon>
        <taxon>Hymenochaetaceae</taxon>
        <taxon>Pyrrhoderma</taxon>
    </lineage>
</organism>